<dbReference type="EMBL" id="CAJQZP010001127">
    <property type="protein sequence ID" value="CAG5018993.1"/>
    <property type="molecule type" value="Genomic_DNA"/>
</dbReference>
<feature type="compositionally biased region" description="Acidic residues" evidence="1">
    <location>
        <begin position="1"/>
        <end position="10"/>
    </location>
</feature>
<feature type="region of interest" description="Disordered" evidence="1">
    <location>
        <begin position="1"/>
        <end position="88"/>
    </location>
</feature>
<dbReference type="OrthoDB" id="123207at2759"/>
<evidence type="ECO:0000313" key="3">
    <source>
        <dbReference type="Proteomes" id="UP000691718"/>
    </source>
</evidence>
<organism evidence="2 3">
    <name type="scientific">Parnassius apollo</name>
    <name type="common">Apollo butterfly</name>
    <name type="synonym">Papilio apollo</name>
    <dbReference type="NCBI Taxonomy" id="110799"/>
    <lineage>
        <taxon>Eukaryota</taxon>
        <taxon>Metazoa</taxon>
        <taxon>Ecdysozoa</taxon>
        <taxon>Arthropoda</taxon>
        <taxon>Hexapoda</taxon>
        <taxon>Insecta</taxon>
        <taxon>Pterygota</taxon>
        <taxon>Neoptera</taxon>
        <taxon>Endopterygota</taxon>
        <taxon>Lepidoptera</taxon>
        <taxon>Glossata</taxon>
        <taxon>Ditrysia</taxon>
        <taxon>Papilionoidea</taxon>
        <taxon>Papilionidae</taxon>
        <taxon>Parnassiinae</taxon>
        <taxon>Parnassini</taxon>
        <taxon>Parnassius</taxon>
        <taxon>Parnassius</taxon>
    </lineage>
</organism>
<dbReference type="Proteomes" id="UP000691718">
    <property type="component" value="Unassembled WGS sequence"/>
</dbReference>
<keyword evidence="3" id="KW-1185">Reference proteome</keyword>
<gene>
    <name evidence="2" type="ORF">PAPOLLO_LOCUS16964</name>
</gene>
<evidence type="ECO:0000256" key="1">
    <source>
        <dbReference type="SAM" id="MobiDB-lite"/>
    </source>
</evidence>
<feature type="compositionally biased region" description="Acidic residues" evidence="1">
    <location>
        <begin position="17"/>
        <end position="46"/>
    </location>
</feature>
<dbReference type="PANTHER" id="PTHR47272:SF1">
    <property type="entry name" value="PIGGYBAC TRANSPOSABLE ELEMENT-DERIVED PROTEIN 3-LIKE"/>
    <property type="match status" value="1"/>
</dbReference>
<sequence>MSQLDDEDIENLLQQSDLEDIGDDEDDTWAPDAENDGLSDDSEDDMPLSSLPISRESDDGKWIKKKFRGRPTAVQQPPDPGEPPKSPAEYFENYFTEELFEQFSTATSQYYIAEKGCAMKPQCSPVNSWFEYRKDAKRNNLHKSKIMDLLSFRLSIVEYLLGEPNRKRTRTTWNFAEMPSTSEYRRAPVPTVDKRLMAITLAIFDTLPAPRKCRLSTAPVDPVLVVLNATCICA</sequence>
<evidence type="ECO:0000313" key="2">
    <source>
        <dbReference type="EMBL" id="CAG5018993.1"/>
    </source>
</evidence>
<reference evidence="2" key="1">
    <citation type="submission" date="2021-04" db="EMBL/GenBank/DDBJ databases">
        <authorList>
            <person name="Tunstrom K."/>
        </authorList>
    </citation>
    <scope>NUCLEOTIDE SEQUENCE</scope>
</reference>
<accession>A0A8S3XD31</accession>
<dbReference type="PANTHER" id="PTHR47272">
    <property type="entry name" value="DDE_TNP_1_7 DOMAIN-CONTAINING PROTEIN"/>
    <property type="match status" value="1"/>
</dbReference>
<feature type="compositionally biased region" description="Pro residues" evidence="1">
    <location>
        <begin position="77"/>
        <end position="86"/>
    </location>
</feature>
<comment type="caution">
    <text evidence="2">The sequence shown here is derived from an EMBL/GenBank/DDBJ whole genome shotgun (WGS) entry which is preliminary data.</text>
</comment>
<dbReference type="AlphaFoldDB" id="A0A8S3XD31"/>
<name>A0A8S3XD31_PARAO</name>
<proteinExistence type="predicted"/>
<protein>
    <submittedName>
        <fullName evidence="2">(apollo) hypothetical protein</fullName>
    </submittedName>
</protein>